<feature type="transmembrane region" description="Helical" evidence="1">
    <location>
        <begin position="419"/>
        <end position="436"/>
    </location>
</feature>
<dbReference type="AlphaFoldDB" id="E8KDB7"/>
<feature type="transmembrane region" description="Helical" evidence="1">
    <location>
        <begin position="82"/>
        <end position="99"/>
    </location>
</feature>
<feature type="transmembrane region" description="Helical" evidence="1">
    <location>
        <begin position="299"/>
        <end position="317"/>
    </location>
</feature>
<reference evidence="2 3" key="1">
    <citation type="submission" date="2010-12" db="EMBL/GenBank/DDBJ databases">
        <authorList>
            <person name="Muzny D."/>
            <person name="Qin X."/>
            <person name="Deng J."/>
            <person name="Jiang H."/>
            <person name="Liu Y."/>
            <person name="Qu J."/>
            <person name="Song X.-Z."/>
            <person name="Zhang L."/>
            <person name="Thornton R."/>
            <person name="Coyle M."/>
            <person name="Francisco L."/>
            <person name="Jackson L."/>
            <person name="Javaid M."/>
            <person name="Korchina V."/>
            <person name="Kovar C."/>
            <person name="Mata R."/>
            <person name="Mathew T."/>
            <person name="Ngo R."/>
            <person name="Nguyen L."/>
            <person name="Nguyen N."/>
            <person name="Okwuonu G."/>
            <person name="Ongeri F."/>
            <person name="Pham C."/>
            <person name="Simmons D."/>
            <person name="Wilczek-Boney K."/>
            <person name="Hale W."/>
            <person name="Jakkamsetti A."/>
            <person name="Pham P."/>
            <person name="Ruth R."/>
            <person name="San Lucas F."/>
            <person name="Warren J."/>
            <person name="Zhang J."/>
            <person name="Zhao Z."/>
            <person name="Zhou C."/>
            <person name="Zhu D."/>
            <person name="Lee S."/>
            <person name="Bess C."/>
            <person name="Blankenburg K."/>
            <person name="Forbes L."/>
            <person name="Fu Q."/>
            <person name="Gubbala S."/>
            <person name="Hirani K."/>
            <person name="Jayaseelan J.C."/>
            <person name="Lara F."/>
            <person name="Munidasa M."/>
            <person name="Palculict T."/>
            <person name="Patil S."/>
            <person name="Pu L.-L."/>
            <person name="Saada N."/>
            <person name="Tang L."/>
            <person name="Weissenberger G."/>
            <person name="Zhu Y."/>
            <person name="Hemphill L."/>
            <person name="Shang Y."/>
            <person name="Youmans B."/>
            <person name="Ayvaz T."/>
            <person name="Ross M."/>
            <person name="Santibanez J."/>
            <person name="Aqrawi P."/>
            <person name="Gross S."/>
            <person name="Joshi V."/>
            <person name="Fowler G."/>
            <person name="Nazareth L."/>
            <person name="Reid J."/>
            <person name="Worley K."/>
            <person name="Petrosino J."/>
            <person name="Highlander S."/>
            <person name="Gibbs R."/>
        </authorList>
    </citation>
    <scope>NUCLEOTIDE SEQUENCE [LARGE SCALE GENOMIC DNA]</scope>
    <source>
        <strain evidence="2 3">ATCC 700780</strain>
    </source>
</reference>
<feature type="transmembrane region" description="Helical" evidence="1">
    <location>
        <begin position="137"/>
        <end position="157"/>
    </location>
</feature>
<name>E8KDB7_9STRE</name>
<proteinExistence type="predicted"/>
<dbReference type="InterPro" id="IPR018580">
    <property type="entry name" value="Uncharacterised_YfhO"/>
</dbReference>
<protein>
    <submittedName>
        <fullName evidence="2">Bacterial membrane protein YfhO</fullName>
    </submittedName>
</protein>
<keyword evidence="3" id="KW-1185">Reference proteome</keyword>
<evidence type="ECO:0000313" key="3">
    <source>
        <dbReference type="Proteomes" id="UP000010304"/>
    </source>
</evidence>
<sequence length="870" mass="98328">MIISKMKLKYSSLFCIPFVVMLGVFLFIGLTPFSQNSIHSGDFLSQYFPLYIGLHKLFWSGDFSGLFWSFEKSLGGAMPSVWGFNSLSPFTFLYVIFPISSFQVLSYVIPLLRAGVMGVVFGYFLEKKFQGVSKHYWLSLGLASSYALSGFVVSQQFNPNFLDNLVYIPFILLGIEEIASGKRSVKLPLFLAISLITDFYTGYMMCLFVALYTFYVLFSKNISLKETMLKLGKVALFALIGVGLAAFWLLPVFSALLESKASAGSTFAWSWNPVNDLVAMPQKFILGSFGEKEWGDSKALPQLFIGGLGLFGCCTFFAKREITLRKKLAATIVLLVLLLSFSIQGFDQIWHMGQRPVGFYFRNSWVANSFMLVLASESLMQWKDEFRLNEFLVSIFGFGSILVLSTLRNLQFVETSQKILAFVIWTIILIAFFFRRVKRIRRLQLATGMVIAELMISALVGFRRVPFFIGNSGLTEQMEFAKTFAQEGYSNSKTFTRMEMHKGLSHANFPIAFGYNGASHFTSSLEYSLIEEMSHLGLPTSQSVANYSDRNVILDSFFGVSHFMMDGDEKRVFADVRGMYAKEGTLKNFTIYHNPYAFSLGYLTNENTATTISFEKNQPAANVNQLLQVIGLSGANALTEAGVGEPVTTNLTKGQDKYTLTNENEPAKIEWKFNPQPNKLYFVQIPERQAGSVIKSQVMLNGISYPYENRFHENQLWIIGNGNLDQTINFAIENAKVKEWDLRDFKFYSIDITTLANALTQYKKANDITVDEYSNAMVKTHVTVTNREQSFATFTIPYHSGWSVTVDGKKQEAKKALDFFMGVSLTEGEHEIVWSYTPPGLHLGMFISISSLFLLTFIWRNKKFSNYFVS</sequence>
<evidence type="ECO:0000313" key="2">
    <source>
        <dbReference type="EMBL" id="EFX40015.1"/>
    </source>
</evidence>
<feature type="transmembrane region" description="Helical" evidence="1">
    <location>
        <begin position="189"/>
        <end position="214"/>
    </location>
</feature>
<dbReference type="STRING" id="888746.HMPREF9180_1472"/>
<keyword evidence="1" id="KW-1133">Transmembrane helix</keyword>
<dbReference type="eggNOG" id="COG4485">
    <property type="taxonomic scope" value="Bacteria"/>
</dbReference>
<feature type="transmembrane region" description="Helical" evidence="1">
    <location>
        <begin position="12"/>
        <end position="30"/>
    </location>
</feature>
<dbReference type="OrthoDB" id="9815466at2"/>
<dbReference type="Pfam" id="PF09586">
    <property type="entry name" value="YfhO"/>
    <property type="match status" value="1"/>
</dbReference>
<comment type="caution">
    <text evidence="2">The sequence shown here is derived from an EMBL/GenBank/DDBJ whole genome shotgun (WGS) entry which is preliminary data.</text>
</comment>
<accession>E8KDB7</accession>
<dbReference type="EMBL" id="AEVF01000013">
    <property type="protein sequence ID" value="EFX40015.1"/>
    <property type="molecule type" value="Genomic_DNA"/>
</dbReference>
<feature type="transmembrane region" description="Helical" evidence="1">
    <location>
        <begin position="234"/>
        <end position="257"/>
    </location>
</feature>
<dbReference type="PANTHER" id="PTHR38454:SF1">
    <property type="entry name" value="INTEGRAL MEMBRANE PROTEIN"/>
    <property type="match status" value="1"/>
</dbReference>
<keyword evidence="1" id="KW-0472">Membrane</keyword>
<feature type="transmembrane region" description="Helical" evidence="1">
    <location>
        <begin position="329"/>
        <end position="346"/>
    </location>
</feature>
<gene>
    <name evidence="2" type="ORF">HMPREF9180_1472</name>
</gene>
<keyword evidence="1" id="KW-0812">Transmembrane</keyword>
<organism evidence="2 3">
    <name type="scientific">Streptococcus peroris ATCC 700780</name>
    <dbReference type="NCBI Taxonomy" id="888746"/>
    <lineage>
        <taxon>Bacteria</taxon>
        <taxon>Bacillati</taxon>
        <taxon>Bacillota</taxon>
        <taxon>Bacilli</taxon>
        <taxon>Lactobacillales</taxon>
        <taxon>Streptococcaceae</taxon>
        <taxon>Streptococcus</taxon>
    </lineage>
</organism>
<dbReference type="Proteomes" id="UP000010304">
    <property type="component" value="Unassembled WGS sequence"/>
</dbReference>
<evidence type="ECO:0000256" key="1">
    <source>
        <dbReference type="SAM" id="Phobius"/>
    </source>
</evidence>
<feature type="transmembrane region" description="Helical" evidence="1">
    <location>
        <begin position="105"/>
        <end position="125"/>
    </location>
</feature>
<feature type="transmembrane region" description="Helical" evidence="1">
    <location>
        <begin position="840"/>
        <end position="859"/>
    </location>
</feature>
<dbReference type="HOGENOM" id="CLU_008413_3_0_9"/>
<feature type="transmembrane region" description="Helical" evidence="1">
    <location>
        <begin position="388"/>
        <end position="407"/>
    </location>
</feature>
<dbReference type="PANTHER" id="PTHR38454">
    <property type="entry name" value="INTEGRAL MEMBRANE PROTEIN-RELATED"/>
    <property type="match status" value="1"/>
</dbReference>